<gene>
    <name evidence="1" type="ORF">SCUD_LOCUS17588</name>
</gene>
<dbReference type="EMBL" id="UZAK01039973">
    <property type="protein sequence ID" value="VDP63855.1"/>
    <property type="molecule type" value="Genomic_DNA"/>
</dbReference>
<dbReference type="WBParaSite" id="SCUD_0001759101-mRNA-1">
    <property type="protein sequence ID" value="SCUD_0001759101-mRNA-1"/>
    <property type="gene ID" value="SCUD_0001759101"/>
</dbReference>
<dbReference type="Proteomes" id="UP000279833">
    <property type="component" value="Unassembled WGS sequence"/>
</dbReference>
<evidence type="ECO:0000313" key="1">
    <source>
        <dbReference type="EMBL" id="VDP63855.1"/>
    </source>
</evidence>
<protein>
    <submittedName>
        <fullName evidence="3">EB1 C-terminal domain-containing protein</fullName>
    </submittedName>
</protein>
<reference evidence="1 2" key="2">
    <citation type="submission" date="2018-11" db="EMBL/GenBank/DDBJ databases">
        <authorList>
            <consortium name="Pathogen Informatics"/>
        </authorList>
    </citation>
    <scope>NUCLEOTIDE SEQUENCE [LARGE SCALE GENOMIC DNA]</scope>
    <source>
        <strain evidence="1">Dakar</strain>
        <strain evidence="2">Dakar, Senegal</strain>
    </source>
</reference>
<accession>A0A183KRA2</accession>
<name>A0A183KRA2_9TREM</name>
<sequence length="129" mass="15080">MVVIQTNTHDNVMDVIQSDNNKTKKEINTHPNNSTFYDSSPCISTNNVSSQNYSKNDVDNQILIDNQNESNSLNNNNDELLIDRLYKRRQLLLQHLSVEIQKYEQLCWDEMVREKFGVNSIVFKYSFTS</sequence>
<proteinExistence type="predicted"/>
<reference evidence="3" key="1">
    <citation type="submission" date="2016-06" db="UniProtKB">
        <authorList>
            <consortium name="WormBaseParasite"/>
        </authorList>
    </citation>
    <scope>IDENTIFICATION</scope>
</reference>
<organism evidence="3">
    <name type="scientific">Schistosoma curassoni</name>
    <dbReference type="NCBI Taxonomy" id="6186"/>
    <lineage>
        <taxon>Eukaryota</taxon>
        <taxon>Metazoa</taxon>
        <taxon>Spiralia</taxon>
        <taxon>Lophotrochozoa</taxon>
        <taxon>Platyhelminthes</taxon>
        <taxon>Trematoda</taxon>
        <taxon>Digenea</taxon>
        <taxon>Strigeidida</taxon>
        <taxon>Schistosomatoidea</taxon>
        <taxon>Schistosomatidae</taxon>
        <taxon>Schistosoma</taxon>
    </lineage>
</organism>
<evidence type="ECO:0000313" key="2">
    <source>
        <dbReference type="Proteomes" id="UP000279833"/>
    </source>
</evidence>
<evidence type="ECO:0000313" key="3">
    <source>
        <dbReference type="WBParaSite" id="SCUD_0001759101-mRNA-1"/>
    </source>
</evidence>
<dbReference type="AlphaFoldDB" id="A0A183KRA2"/>
<keyword evidence="2" id="KW-1185">Reference proteome</keyword>